<evidence type="ECO:0000313" key="4">
    <source>
        <dbReference type="Proteomes" id="UP001165283"/>
    </source>
</evidence>
<keyword evidence="4" id="KW-1185">Reference proteome</keyword>
<organism evidence="3 4">
    <name type="scientific">Pseudonocardia humida</name>
    <dbReference type="NCBI Taxonomy" id="2800819"/>
    <lineage>
        <taxon>Bacteria</taxon>
        <taxon>Bacillati</taxon>
        <taxon>Actinomycetota</taxon>
        <taxon>Actinomycetes</taxon>
        <taxon>Pseudonocardiales</taxon>
        <taxon>Pseudonocardiaceae</taxon>
        <taxon>Pseudonocardia</taxon>
    </lineage>
</organism>
<feature type="domain" description="Deoxyribonuclease NucA/NucB" evidence="2">
    <location>
        <begin position="267"/>
        <end position="345"/>
    </location>
</feature>
<reference evidence="3" key="1">
    <citation type="submission" date="2021-04" db="EMBL/GenBank/DDBJ databases">
        <title>Pseudonocardia sp. nov., isolated from sandy soil of mangrove forest.</title>
        <authorList>
            <person name="Zan Z."/>
            <person name="Huang R."/>
            <person name="Liu W."/>
        </authorList>
    </citation>
    <scope>NUCLEOTIDE SEQUENCE</scope>
    <source>
        <strain evidence="3">S2-4</strain>
    </source>
</reference>
<dbReference type="RefSeq" id="WP_252444598.1">
    <property type="nucleotide sequence ID" value="NZ_JAGSOV010000069.1"/>
</dbReference>
<dbReference type="Pfam" id="PF14040">
    <property type="entry name" value="DNase_NucA_NucB"/>
    <property type="match status" value="1"/>
</dbReference>
<sequence>MATIVAAASLLITPGVGYAAPEPVSTAMTPLQPPPEPAQVDACNPADRSRFGDCKSRVYSFNLRRGDPVTGPIIGTAMASVTISEKTSGDSRDWTAHYTARIFGLTGEAATGTTAAVVAECRGDCTIAGGASQPNVPVVENSVITGDVRISGGVQAVSTSSQSITLHLFHPAAVNSGTTAGSPFSVLGPVRCDDGKQRFGIEGRPGCVLEDFDPTFVINSPEFPQPPAPLHAAFVARAQQNPKTQNLGRPGFGNPLIREFLPTSAQNKKRRMVCPANFPRIESPAGTPAELLDSCDEYPFSSSLQGTPQFAVTEHVPNGDNTTGGRRLLTFFARYHVMSGDAYYVQP</sequence>
<gene>
    <name evidence="3" type="ORF">KDL28_31935</name>
</gene>
<accession>A0ABT1A9R4</accession>
<protein>
    <recommendedName>
        <fullName evidence="2">Deoxyribonuclease NucA/NucB domain-containing protein</fullName>
    </recommendedName>
</protein>
<proteinExistence type="predicted"/>
<dbReference type="Proteomes" id="UP001165283">
    <property type="component" value="Unassembled WGS sequence"/>
</dbReference>
<dbReference type="EMBL" id="JAGSOV010000069">
    <property type="protein sequence ID" value="MCO1659691.1"/>
    <property type="molecule type" value="Genomic_DNA"/>
</dbReference>
<comment type="caution">
    <text evidence="3">The sequence shown here is derived from an EMBL/GenBank/DDBJ whole genome shotgun (WGS) entry which is preliminary data.</text>
</comment>
<evidence type="ECO:0000256" key="1">
    <source>
        <dbReference type="SAM" id="SignalP"/>
    </source>
</evidence>
<feature type="signal peptide" evidence="1">
    <location>
        <begin position="1"/>
        <end position="19"/>
    </location>
</feature>
<evidence type="ECO:0000313" key="3">
    <source>
        <dbReference type="EMBL" id="MCO1659691.1"/>
    </source>
</evidence>
<feature type="chain" id="PRO_5045562387" description="Deoxyribonuclease NucA/NucB domain-containing protein" evidence="1">
    <location>
        <begin position="20"/>
        <end position="347"/>
    </location>
</feature>
<name>A0ABT1A9R4_9PSEU</name>
<evidence type="ECO:0000259" key="2">
    <source>
        <dbReference type="Pfam" id="PF14040"/>
    </source>
</evidence>
<keyword evidence="1" id="KW-0732">Signal</keyword>
<dbReference type="InterPro" id="IPR029476">
    <property type="entry name" value="DNase_NucA_NucB"/>
</dbReference>